<evidence type="ECO:0000313" key="4">
    <source>
        <dbReference type="Proteomes" id="UP000822688"/>
    </source>
</evidence>
<comment type="caution">
    <text evidence="3">The sequence shown here is derived from an EMBL/GenBank/DDBJ whole genome shotgun (WGS) entry which is preliminary data.</text>
</comment>
<dbReference type="PANTHER" id="PTHR47186:SF61">
    <property type="entry name" value="LEUCINE-RICH REPEAT-CONTAINING PROTEIN 57-RELATED"/>
    <property type="match status" value="1"/>
</dbReference>
<reference evidence="3" key="1">
    <citation type="submission" date="2020-06" db="EMBL/GenBank/DDBJ databases">
        <title>WGS assembly of Ceratodon purpureus strain R40.</title>
        <authorList>
            <person name="Carey S.B."/>
            <person name="Jenkins J."/>
            <person name="Shu S."/>
            <person name="Lovell J.T."/>
            <person name="Sreedasyam A."/>
            <person name="Maumus F."/>
            <person name="Tiley G.P."/>
            <person name="Fernandez-Pozo N."/>
            <person name="Barry K."/>
            <person name="Chen C."/>
            <person name="Wang M."/>
            <person name="Lipzen A."/>
            <person name="Daum C."/>
            <person name="Saski C.A."/>
            <person name="Payton A.C."/>
            <person name="Mcbreen J.C."/>
            <person name="Conrad R.E."/>
            <person name="Kollar L.M."/>
            <person name="Olsson S."/>
            <person name="Huttunen S."/>
            <person name="Landis J.B."/>
            <person name="Wickett N.J."/>
            <person name="Johnson M.G."/>
            <person name="Rensing S.A."/>
            <person name="Grimwood J."/>
            <person name="Schmutz J."/>
            <person name="Mcdaniel S.F."/>
        </authorList>
    </citation>
    <scope>NUCLEOTIDE SEQUENCE</scope>
    <source>
        <strain evidence="3">R40</strain>
    </source>
</reference>
<dbReference type="Pfam" id="PF13676">
    <property type="entry name" value="TIR_2"/>
    <property type="match status" value="1"/>
</dbReference>
<dbReference type="PANTHER" id="PTHR47186">
    <property type="entry name" value="LEUCINE-RICH REPEAT-CONTAINING PROTEIN 57"/>
    <property type="match status" value="1"/>
</dbReference>
<evidence type="ECO:0000259" key="2">
    <source>
        <dbReference type="PROSITE" id="PS50104"/>
    </source>
</evidence>
<dbReference type="SMART" id="SM00255">
    <property type="entry name" value="TIR"/>
    <property type="match status" value="1"/>
</dbReference>
<accession>A0A8T0J1S1</accession>
<protein>
    <recommendedName>
        <fullName evidence="2">TIR domain-containing protein</fullName>
    </recommendedName>
</protein>
<dbReference type="InterPro" id="IPR035897">
    <property type="entry name" value="Toll_tir_struct_dom_sf"/>
</dbReference>
<dbReference type="Gene3D" id="3.40.50.10140">
    <property type="entry name" value="Toll/interleukin-1 receptor homology (TIR) domain"/>
    <property type="match status" value="1"/>
</dbReference>
<keyword evidence="4" id="KW-1185">Reference proteome</keyword>
<dbReference type="EMBL" id="CM026422">
    <property type="protein sequence ID" value="KAG0588918.1"/>
    <property type="molecule type" value="Genomic_DNA"/>
</dbReference>
<dbReference type="AlphaFoldDB" id="A0A8T0J1S1"/>
<evidence type="ECO:0000256" key="1">
    <source>
        <dbReference type="SAM" id="MobiDB-lite"/>
    </source>
</evidence>
<dbReference type="EMBL" id="CM026422">
    <property type="protein sequence ID" value="KAG0588917.1"/>
    <property type="molecule type" value="Genomic_DNA"/>
</dbReference>
<dbReference type="Gene3D" id="3.80.10.10">
    <property type="entry name" value="Ribonuclease Inhibitor"/>
    <property type="match status" value="3"/>
</dbReference>
<dbReference type="Proteomes" id="UP000822688">
    <property type="component" value="Chromosome 2"/>
</dbReference>
<name>A0A8T0J1S1_CERPU</name>
<sequence>MEQQGVASTSSSNANRDDGSLDDGEDFALQAKHKIFLSHSGSQKGFVEHLCVELEGCYRFPFFDKRRESLPIGEDFPRHIFDAIRQCDVGVVILSDEFITSKWPMMELVAMHERVLNEVEKGKSKFKVIPVFFKTSPKDLNDHAKCSEWLSCWQELAFLGDDLRSLEKADFGHFANVTVLKIFVKLDMSKKVVIKLSGLIHLKSLEVWGCEMWSDNLVIQGLPRGLLFFVYGREYDIQPSSAPADQQIVKQIARLGELQFLCLTRYPGRRLPDMRSMVSLRVAKFHWCENAAKLTGLSSKLTNLRVLYLHRCMQLRSCPGVGDLVALEELSCDGCERLERLPSLRKLRNLRKLNIDECDLITELPGLEDLVALEELRTSEPWWRHSRAPTLRLPDLSKLKNLRVLDLGDRRLQAVPGLDCLVSLQILNADFREVLERPNLRQLPKLQKLVLRGCSLAELRATDDLAMLHTLDVGDCKGVDDLPDFQGPTSLRDLTLGNCEFKNATSLSELSTLEEIKIYGCRDLELLPDLQGLTLLESLWIGDCDMLRSWDSAVGRGEESSCKRQDCITQLDCRDLQRLIGLRRLELRRCSNLADVSGIGAFRQLESLTIDSLPVRELPDLSNFPHLKRLFLEGCDFLTRLTCSEPVPGLVMLEIVGCKGVEAVPDLGIMFPALEWLGLVGCSGIVSLTSSEPLTRMRHLWVYRCRGVSEGDVDQLRALCPPQCDFKPVVEEVCSDPAVIFNSERRGRRRVPQLLKGCFSG</sequence>
<dbReference type="InterPro" id="IPR000157">
    <property type="entry name" value="TIR_dom"/>
</dbReference>
<gene>
    <name evidence="3" type="ORF">KC19_2G278200</name>
</gene>
<dbReference type="SUPFAM" id="SSF52200">
    <property type="entry name" value="Toll/Interleukin receptor TIR domain"/>
    <property type="match status" value="1"/>
</dbReference>
<dbReference type="InterPro" id="IPR032675">
    <property type="entry name" value="LRR_dom_sf"/>
</dbReference>
<organism evidence="3 4">
    <name type="scientific">Ceratodon purpureus</name>
    <name type="common">Fire moss</name>
    <name type="synonym">Dicranum purpureum</name>
    <dbReference type="NCBI Taxonomy" id="3225"/>
    <lineage>
        <taxon>Eukaryota</taxon>
        <taxon>Viridiplantae</taxon>
        <taxon>Streptophyta</taxon>
        <taxon>Embryophyta</taxon>
        <taxon>Bryophyta</taxon>
        <taxon>Bryophytina</taxon>
        <taxon>Bryopsida</taxon>
        <taxon>Dicranidae</taxon>
        <taxon>Pseudoditrichales</taxon>
        <taxon>Ditrichaceae</taxon>
        <taxon>Ceratodon</taxon>
    </lineage>
</organism>
<dbReference type="SUPFAM" id="SSF52058">
    <property type="entry name" value="L domain-like"/>
    <property type="match status" value="1"/>
</dbReference>
<feature type="region of interest" description="Disordered" evidence="1">
    <location>
        <begin position="1"/>
        <end position="23"/>
    </location>
</feature>
<evidence type="ECO:0000313" key="3">
    <source>
        <dbReference type="EMBL" id="KAG0588918.1"/>
    </source>
</evidence>
<dbReference type="GO" id="GO:0007165">
    <property type="term" value="P:signal transduction"/>
    <property type="evidence" value="ECO:0007669"/>
    <property type="project" value="InterPro"/>
</dbReference>
<dbReference type="PROSITE" id="PS50104">
    <property type="entry name" value="TIR"/>
    <property type="match status" value="1"/>
</dbReference>
<dbReference type="SUPFAM" id="SSF52047">
    <property type="entry name" value="RNI-like"/>
    <property type="match status" value="1"/>
</dbReference>
<feature type="domain" description="TIR" evidence="2">
    <location>
        <begin position="31"/>
        <end position="170"/>
    </location>
</feature>
<proteinExistence type="predicted"/>
<feature type="compositionally biased region" description="Polar residues" evidence="1">
    <location>
        <begin position="1"/>
        <end position="14"/>
    </location>
</feature>